<dbReference type="RefSeq" id="WP_210680359.1">
    <property type="nucleotide sequence ID" value="NZ_JAGMWN010000001.1"/>
</dbReference>
<protein>
    <submittedName>
        <fullName evidence="2">DUF177 domain-containing protein</fullName>
    </submittedName>
</protein>
<feature type="region of interest" description="Disordered" evidence="1">
    <location>
        <begin position="1"/>
        <end position="26"/>
    </location>
</feature>
<evidence type="ECO:0000313" key="3">
    <source>
        <dbReference type="Proteomes" id="UP000672602"/>
    </source>
</evidence>
<dbReference type="Pfam" id="PF02620">
    <property type="entry name" value="YceD"/>
    <property type="match status" value="1"/>
</dbReference>
<dbReference type="AlphaFoldDB" id="A0A8J7SKV8"/>
<reference evidence="2" key="1">
    <citation type="submission" date="2021-04" db="EMBL/GenBank/DDBJ databases">
        <authorList>
            <person name="Zhang D.-C."/>
        </authorList>
    </citation>
    <scope>NUCLEOTIDE SEQUENCE</scope>
    <source>
        <strain evidence="2">CGMCC 1.15697</strain>
    </source>
</reference>
<proteinExistence type="predicted"/>
<sequence>MSEPADIDRPPEFSVPVEADDVPSGGKTYRLEADEAARAALAERLDLVALDRLAGEVALRPLAGGPMLIAMGRVEAELAQRCVVTLEPLPVSIKERFSVEYGPPEQESVEETEREFTLDDPDPPEEIVNGRIDLGELLVQRLAVLLDPHPRKAGVDMSTALDDVPAGRRAAIEEEEPAGPFAALSKLKK</sequence>
<dbReference type="InterPro" id="IPR003772">
    <property type="entry name" value="YceD"/>
</dbReference>
<keyword evidence="3" id="KW-1185">Reference proteome</keyword>
<evidence type="ECO:0000256" key="1">
    <source>
        <dbReference type="SAM" id="MobiDB-lite"/>
    </source>
</evidence>
<organism evidence="2 3">
    <name type="scientific">Marivibrio halodurans</name>
    <dbReference type="NCBI Taxonomy" id="2039722"/>
    <lineage>
        <taxon>Bacteria</taxon>
        <taxon>Pseudomonadati</taxon>
        <taxon>Pseudomonadota</taxon>
        <taxon>Alphaproteobacteria</taxon>
        <taxon>Rhodospirillales</taxon>
        <taxon>Rhodospirillaceae</taxon>
        <taxon>Marivibrio</taxon>
    </lineage>
</organism>
<feature type="region of interest" description="Disordered" evidence="1">
    <location>
        <begin position="168"/>
        <end position="189"/>
    </location>
</feature>
<name>A0A8J7SKV8_9PROT</name>
<dbReference type="EMBL" id="JAGMWN010000001">
    <property type="protein sequence ID" value="MBP5855786.1"/>
    <property type="molecule type" value="Genomic_DNA"/>
</dbReference>
<feature type="region of interest" description="Disordered" evidence="1">
    <location>
        <begin position="101"/>
        <end position="124"/>
    </location>
</feature>
<gene>
    <name evidence="2" type="ORF">KAJ83_02115</name>
</gene>
<feature type="compositionally biased region" description="Acidic residues" evidence="1">
    <location>
        <begin position="107"/>
        <end position="124"/>
    </location>
</feature>
<accession>A0A8J7SKV8</accession>
<comment type="caution">
    <text evidence="2">The sequence shown here is derived from an EMBL/GenBank/DDBJ whole genome shotgun (WGS) entry which is preliminary data.</text>
</comment>
<dbReference type="Proteomes" id="UP000672602">
    <property type="component" value="Unassembled WGS sequence"/>
</dbReference>
<feature type="compositionally biased region" description="Basic and acidic residues" evidence="1">
    <location>
        <begin position="1"/>
        <end position="11"/>
    </location>
</feature>
<evidence type="ECO:0000313" key="2">
    <source>
        <dbReference type="EMBL" id="MBP5855786.1"/>
    </source>
</evidence>